<dbReference type="InterPro" id="IPR019121">
    <property type="entry name" value="CRISPR-assoc_CXXC-CXXC_dom"/>
</dbReference>
<dbReference type="InterPro" id="IPR010180">
    <property type="entry name" value="CRISPR-assoc_prot_CXXC-CXXC"/>
</dbReference>
<gene>
    <name evidence="2" type="primary">cas8a1</name>
    <name evidence="2" type="ORF">HCB06_01470</name>
</gene>
<reference evidence="2 3" key="1">
    <citation type="submission" date="2020-03" db="EMBL/GenBank/DDBJ databases">
        <title>Soil Listeria distribution.</title>
        <authorList>
            <person name="Liao J."/>
            <person name="Wiedmann M."/>
        </authorList>
    </citation>
    <scope>NUCLEOTIDE SEQUENCE [LARGE SCALE GENOMIC DNA]</scope>
    <source>
        <strain evidence="2 3">FSL L7-0360</strain>
    </source>
</reference>
<proteinExistence type="predicted"/>
<dbReference type="Proteomes" id="UP000529446">
    <property type="component" value="Unassembled WGS sequence"/>
</dbReference>
<feature type="domain" description="CRISPR-associated protein CXXC-CXXC" evidence="1">
    <location>
        <begin position="225"/>
        <end position="286"/>
    </location>
</feature>
<protein>
    <submittedName>
        <fullName evidence="2">Type I-B CRISPR-associated protein Cas8b1/Cst1</fullName>
    </submittedName>
</protein>
<dbReference type="EMBL" id="JAARXI010000001">
    <property type="protein sequence ID" value="MBC2115276.1"/>
    <property type="molecule type" value="Genomic_DNA"/>
</dbReference>
<comment type="caution">
    <text evidence="2">The sequence shown here is derived from an EMBL/GenBank/DDBJ whole genome shotgun (WGS) entry which is preliminary data.</text>
</comment>
<dbReference type="CDD" id="cd09754">
    <property type="entry name" value="Cas8a1_I-A"/>
    <property type="match status" value="1"/>
</dbReference>
<name>A0A7X0YK05_9LIST</name>
<evidence type="ECO:0000313" key="2">
    <source>
        <dbReference type="EMBL" id="MBC2115276.1"/>
    </source>
</evidence>
<dbReference type="Pfam" id="PF09706">
    <property type="entry name" value="Cas_CXXC_CXXC"/>
    <property type="match status" value="1"/>
</dbReference>
<dbReference type="RefSeq" id="WP_185534902.1">
    <property type="nucleotide sequence ID" value="NZ_JAARXI010000001.1"/>
</dbReference>
<dbReference type="AlphaFoldDB" id="A0A7X0YK05"/>
<sequence length="556" mass="64463">MQEIECRIGDWLFNAGLTGFMNIVGEDNIRREGQSIFFDVALLDKFEDRYFDYFIGEYEKTLSWYKIISYKDEMERHRETDFSDFDESALEKLNDYIANVAKYYLKSASYSSVYPLIDNTVEPTEWGKNLAKVGQLKKKETFDEKRAEILQSVKQVYVQLDQIIAFCIEGKKYLAAKNVIYTVIKNGWNGISFLNPQTKEKDSYTDYRVTFVDPVLEYLEADLEKTKLNCSTCNAKIKNLKLDLSFMNETGFDTARKTSHVWDFNNDIAICPICKLIYSCVPAGFTYVYGSGIFVNDSIDVATLFTVNKKVRNEILHRNTDSLTQTSPYRALVEAITSQTDEKRQYELADIQVVRYENETYRFNILSKRALKIFRQSKGQLKAIQRCGFKEGNLNINFYQETVRRLMNNENLFTFIHKTMYLKITNFNNAYYHMGHVGALLNINTNFLKEIEVMTDISRGKIWYISKSGTEFKDAYPEHKLSGFNYKMLNALKTNNCDAFMDIILNSYSYLGKTAPSFFQDVFEDTETFKTVGYAFMLGVNGSLENNENGGDNNEE</sequence>
<organism evidence="2 3">
    <name type="scientific">Listeria booriae</name>
    <dbReference type="NCBI Taxonomy" id="1552123"/>
    <lineage>
        <taxon>Bacteria</taxon>
        <taxon>Bacillati</taxon>
        <taxon>Bacillota</taxon>
        <taxon>Bacilli</taxon>
        <taxon>Bacillales</taxon>
        <taxon>Listeriaceae</taxon>
        <taxon>Listeria</taxon>
    </lineage>
</organism>
<evidence type="ECO:0000313" key="3">
    <source>
        <dbReference type="Proteomes" id="UP000529446"/>
    </source>
</evidence>
<dbReference type="NCBIfam" id="TIGR01908">
    <property type="entry name" value="cas_CXXC_CXXC"/>
    <property type="match status" value="1"/>
</dbReference>
<evidence type="ECO:0000259" key="1">
    <source>
        <dbReference type="Pfam" id="PF09706"/>
    </source>
</evidence>
<accession>A0A7X0YK05</accession>